<dbReference type="PANTHER" id="PTHR30390">
    <property type="entry name" value="SEDOHEPTULOSE 7-PHOSPHATE ISOMERASE / DNAA INITIATOR-ASSOCIATING FACTOR FOR REPLICATION INITIATION"/>
    <property type="match status" value="1"/>
</dbReference>
<protein>
    <submittedName>
        <fullName evidence="2">Sugar isomerase domain-containing protein</fullName>
    </submittedName>
</protein>
<dbReference type="RefSeq" id="WP_154681618.1">
    <property type="nucleotide sequence ID" value="NZ_CP046115.1"/>
</dbReference>
<accession>A0A6B8N164</accession>
<evidence type="ECO:0000259" key="1">
    <source>
        <dbReference type="PROSITE" id="PS51464"/>
    </source>
</evidence>
<dbReference type="Pfam" id="PF13580">
    <property type="entry name" value="SIS_2"/>
    <property type="match status" value="1"/>
</dbReference>
<gene>
    <name evidence="2" type="ORF">GJ746_19200</name>
</gene>
<name>A0A6B8N164_KLEOX</name>
<sequence length="250" mass="27717">MTITQQYLKIVQEKLNDITQQQNNKIITAASEMAQRIANGGIIYIFGCGHSHIFSEDLFYRAGGIAPVRPIFIEPLMLHQGAAASSHYEKQNDYINRHLDEYNLTEHDCLIVISTSGINPAPIDAALWGKRHGAFTLALTSFIYAETQRSKHKEGRYLKECADIAIDNQVPIGDAVLSLPGQPAPFAPVSSMTGIFILHALFAEIISNLSQHNQPLPIFLSGNIENSAQHNQLLLEKYGDKIPELVNNLN</sequence>
<dbReference type="InterPro" id="IPR046348">
    <property type="entry name" value="SIS_dom_sf"/>
</dbReference>
<dbReference type="PANTHER" id="PTHR30390:SF7">
    <property type="entry name" value="PHOSPHOHEPTOSE ISOMERASE"/>
    <property type="match status" value="1"/>
</dbReference>
<dbReference type="Gene3D" id="3.40.50.10490">
    <property type="entry name" value="Glucose-6-phosphate isomerase like protein, domain 1"/>
    <property type="match status" value="1"/>
</dbReference>
<dbReference type="NCBIfam" id="NF002805">
    <property type="entry name" value="PRK02947.1"/>
    <property type="match status" value="1"/>
</dbReference>
<dbReference type="GO" id="GO:1901135">
    <property type="term" value="P:carbohydrate derivative metabolic process"/>
    <property type="evidence" value="ECO:0007669"/>
    <property type="project" value="InterPro"/>
</dbReference>
<dbReference type="InterPro" id="IPR035472">
    <property type="entry name" value="RpiR-like_SIS"/>
</dbReference>
<dbReference type="SUPFAM" id="SSF53697">
    <property type="entry name" value="SIS domain"/>
    <property type="match status" value="1"/>
</dbReference>
<dbReference type="Proteomes" id="UP000427108">
    <property type="component" value="Chromosome"/>
</dbReference>
<dbReference type="InterPro" id="IPR001347">
    <property type="entry name" value="SIS_dom"/>
</dbReference>
<proteinExistence type="predicted"/>
<dbReference type="PROSITE" id="PS51464">
    <property type="entry name" value="SIS"/>
    <property type="match status" value="1"/>
</dbReference>
<dbReference type="AlphaFoldDB" id="A0A6B8N164"/>
<evidence type="ECO:0000313" key="2">
    <source>
        <dbReference type="EMBL" id="QGN39288.1"/>
    </source>
</evidence>
<feature type="domain" description="SIS" evidence="1">
    <location>
        <begin position="33"/>
        <end position="211"/>
    </location>
</feature>
<reference evidence="2 3" key="1">
    <citation type="submission" date="2019-11" db="EMBL/GenBank/DDBJ databases">
        <title>Isolation and Application of One Kind of P-Hydroxybenzoic Acid Degrading Bacterium in Mitigating Cropping Obstacle of Cucumber.</title>
        <authorList>
            <person name="Wu F."/>
            <person name="An Y."/>
        </authorList>
    </citation>
    <scope>NUCLEOTIDE SEQUENCE [LARGE SCALE GENOMIC DNA]</scope>
    <source>
        <strain evidence="2 3">P620</strain>
    </source>
</reference>
<evidence type="ECO:0000313" key="3">
    <source>
        <dbReference type="Proteomes" id="UP000427108"/>
    </source>
</evidence>
<dbReference type="EMBL" id="CP046115">
    <property type="protein sequence ID" value="QGN39288.1"/>
    <property type="molecule type" value="Genomic_DNA"/>
</dbReference>
<dbReference type="OrthoDB" id="9813831at2"/>
<dbReference type="GO" id="GO:0097367">
    <property type="term" value="F:carbohydrate derivative binding"/>
    <property type="evidence" value="ECO:0007669"/>
    <property type="project" value="InterPro"/>
</dbReference>
<organism evidence="2 3">
    <name type="scientific">Klebsiella oxytoca</name>
    <dbReference type="NCBI Taxonomy" id="571"/>
    <lineage>
        <taxon>Bacteria</taxon>
        <taxon>Pseudomonadati</taxon>
        <taxon>Pseudomonadota</taxon>
        <taxon>Gammaproteobacteria</taxon>
        <taxon>Enterobacterales</taxon>
        <taxon>Enterobacteriaceae</taxon>
        <taxon>Klebsiella/Raoultella group</taxon>
        <taxon>Klebsiella</taxon>
    </lineage>
</organism>
<keyword evidence="2" id="KW-0413">Isomerase</keyword>
<dbReference type="GO" id="GO:0016853">
    <property type="term" value="F:isomerase activity"/>
    <property type="evidence" value="ECO:0007669"/>
    <property type="project" value="UniProtKB-KW"/>
</dbReference>
<dbReference type="InterPro" id="IPR050099">
    <property type="entry name" value="SIS_GmhA/DiaA_subfam"/>
</dbReference>
<dbReference type="CDD" id="cd05013">
    <property type="entry name" value="SIS_RpiR"/>
    <property type="match status" value="1"/>
</dbReference>